<keyword evidence="7" id="KW-1185">Reference proteome</keyword>
<dbReference type="Gene3D" id="2.40.50.90">
    <property type="match status" value="1"/>
</dbReference>
<accession>A0A2U3AGQ5</accession>
<name>A0A2U3AGQ5_9BACL</name>
<dbReference type="Proteomes" id="UP000245938">
    <property type="component" value="Unassembled WGS sequence"/>
</dbReference>
<keyword evidence="1" id="KW-0540">Nuclease</keyword>
<dbReference type="PROSITE" id="PS50830">
    <property type="entry name" value="TNASE_3"/>
    <property type="match status" value="1"/>
</dbReference>
<keyword evidence="4" id="KW-1133">Transmembrane helix</keyword>
<dbReference type="InterPro" id="IPR016071">
    <property type="entry name" value="Staphylococal_nuclease_OB-fold"/>
</dbReference>
<protein>
    <recommendedName>
        <fullName evidence="5">TNase-like domain-containing protein</fullName>
    </recommendedName>
</protein>
<dbReference type="OrthoDB" id="4376109at2"/>
<reference evidence="6 7" key="1">
    <citation type="submission" date="2018-05" db="EMBL/GenBank/DDBJ databases">
        <title>Kurthia sibirica genome sequence.</title>
        <authorList>
            <person name="Maclea K.S."/>
            <person name="Goen A.E."/>
        </authorList>
    </citation>
    <scope>NUCLEOTIDE SEQUENCE [LARGE SCALE GENOMIC DNA]</scope>
    <source>
        <strain evidence="6 7">ATCC 49154</strain>
    </source>
</reference>
<evidence type="ECO:0000259" key="5">
    <source>
        <dbReference type="PROSITE" id="PS50830"/>
    </source>
</evidence>
<dbReference type="GO" id="GO:0016787">
    <property type="term" value="F:hydrolase activity"/>
    <property type="evidence" value="ECO:0007669"/>
    <property type="project" value="UniProtKB-KW"/>
</dbReference>
<dbReference type="GO" id="GO:0004519">
    <property type="term" value="F:endonuclease activity"/>
    <property type="evidence" value="ECO:0007669"/>
    <property type="project" value="UniProtKB-KW"/>
</dbReference>
<proteinExistence type="predicted"/>
<dbReference type="SMART" id="SM00318">
    <property type="entry name" value="SNc"/>
    <property type="match status" value="1"/>
</dbReference>
<dbReference type="PANTHER" id="PTHR12302">
    <property type="entry name" value="EBNA2 BINDING PROTEIN P100"/>
    <property type="match status" value="1"/>
</dbReference>
<dbReference type="PANTHER" id="PTHR12302:SF3">
    <property type="entry name" value="SERINE_THREONINE-PROTEIN KINASE 31"/>
    <property type="match status" value="1"/>
</dbReference>
<dbReference type="AlphaFoldDB" id="A0A2U3AGQ5"/>
<feature type="transmembrane region" description="Helical" evidence="4">
    <location>
        <begin position="12"/>
        <end position="33"/>
    </location>
</feature>
<comment type="caution">
    <text evidence="6">The sequence shown here is derived from an EMBL/GenBank/DDBJ whole genome shotgun (WGS) entry which is preliminary data.</text>
</comment>
<sequence length="231" mass="25810">MFKQVTPSKLEPFIAIGIGIGVFFIVYLLILGFDKVNPFNEQGTTTATSQQNSETKADSLGTVTYKASDVRVIDGDTVAVMNSDTHKEVSVRLLYIDTPESVHPTKNVQAYGKKASQYAKDLVKHAKKLSFVVTGKDRYDRTLALVKIDGVSLQELMLKSGLAKIAYVNLDKPSESDVVNLYKKEQLALFKQAESSAKKQKLRIWQDPSYIKNNDFSEFKKLDEIPNPVVK</sequence>
<evidence type="ECO:0000256" key="1">
    <source>
        <dbReference type="ARBA" id="ARBA00022722"/>
    </source>
</evidence>
<evidence type="ECO:0000256" key="2">
    <source>
        <dbReference type="ARBA" id="ARBA00022759"/>
    </source>
</evidence>
<feature type="domain" description="TNase-like" evidence="5">
    <location>
        <begin position="63"/>
        <end position="207"/>
    </location>
</feature>
<organism evidence="6 7">
    <name type="scientific">Kurthia sibirica</name>
    <dbReference type="NCBI Taxonomy" id="202750"/>
    <lineage>
        <taxon>Bacteria</taxon>
        <taxon>Bacillati</taxon>
        <taxon>Bacillota</taxon>
        <taxon>Bacilli</taxon>
        <taxon>Bacillales</taxon>
        <taxon>Caryophanaceae</taxon>
        <taxon>Kurthia</taxon>
    </lineage>
</organism>
<dbReference type="SUPFAM" id="SSF50199">
    <property type="entry name" value="Staphylococcal nuclease"/>
    <property type="match status" value="1"/>
</dbReference>
<keyword evidence="2" id="KW-0255">Endonuclease</keyword>
<dbReference type="RefSeq" id="WP_109307345.1">
    <property type="nucleotide sequence ID" value="NZ_BJUF01000079.1"/>
</dbReference>
<evidence type="ECO:0000256" key="3">
    <source>
        <dbReference type="ARBA" id="ARBA00022801"/>
    </source>
</evidence>
<evidence type="ECO:0000313" key="7">
    <source>
        <dbReference type="Proteomes" id="UP000245938"/>
    </source>
</evidence>
<dbReference type="Pfam" id="PF00565">
    <property type="entry name" value="SNase"/>
    <property type="match status" value="1"/>
</dbReference>
<gene>
    <name evidence="6" type="ORF">DEX24_15730</name>
</gene>
<dbReference type="InterPro" id="IPR035437">
    <property type="entry name" value="SNase_OB-fold_sf"/>
</dbReference>
<evidence type="ECO:0000256" key="4">
    <source>
        <dbReference type="SAM" id="Phobius"/>
    </source>
</evidence>
<evidence type="ECO:0000313" key="6">
    <source>
        <dbReference type="EMBL" id="PWI23742.1"/>
    </source>
</evidence>
<dbReference type="EMBL" id="QFVR01000031">
    <property type="protein sequence ID" value="PWI23742.1"/>
    <property type="molecule type" value="Genomic_DNA"/>
</dbReference>
<keyword evidence="3" id="KW-0378">Hydrolase</keyword>
<keyword evidence="4" id="KW-0472">Membrane</keyword>
<keyword evidence="4" id="KW-0812">Transmembrane</keyword>